<dbReference type="AlphaFoldDB" id="A0A1B6M3B0"/>
<feature type="active site" evidence="5">
    <location>
        <position position="87"/>
    </location>
</feature>
<evidence type="ECO:0000256" key="6">
    <source>
        <dbReference type="SAM" id="SignalP"/>
    </source>
</evidence>
<dbReference type="Gene3D" id="2.40.70.10">
    <property type="entry name" value="Acid Proteases"/>
    <property type="match status" value="2"/>
</dbReference>
<dbReference type="FunFam" id="2.40.70.10:FF:000115">
    <property type="entry name" value="Lysosomal aspartic protease"/>
    <property type="match status" value="1"/>
</dbReference>
<feature type="chain" id="PRO_5008587863" description="Peptidase A1 domain-containing protein" evidence="6">
    <location>
        <begin position="20"/>
        <end position="351"/>
    </location>
</feature>
<dbReference type="PANTHER" id="PTHR47966:SF51">
    <property type="entry name" value="BETA-SITE APP-CLEAVING ENZYME, ISOFORM A-RELATED"/>
    <property type="match status" value="1"/>
</dbReference>
<feature type="active site" evidence="5">
    <location>
        <position position="277"/>
    </location>
</feature>
<dbReference type="SUPFAM" id="SSF50630">
    <property type="entry name" value="Acid proteases"/>
    <property type="match status" value="1"/>
</dbReference>
<feature type="non-terminal residue" evidence="8">
    <location>
        <position position="351"/>
    </location>
</feature>
<dbReference type="InterPro" id="IPR001461">
    <property type="entry name" value="Aspartic_peptidase_A1"/>
</dbReference>
<dbReference type="InterPro" id="IPR021109">
    <property type="entry name" value="Peptidase_aspartic_dom_sf"/>
</dbReference>
<evidence type="ECO:0000256" key="5">
    <source>
        <dbReference type="PIRSR" id="PIRSR601461-1"/>
    </source>
</evidence>
<evidence type="ECO:0000256" key="2">
    <source>
        <dbReference type="ARBA" id="ARBA00022670"/>
    </source>
</evidence>
<dbReference type="PANTHER" id="PTHR47966">
    <property type="entry name" value="BETA-SITE APP-CLEAVING ENZYME, ISOFORM A-RELATED"/>
    <property type="match status" value="1"/>
</dbReference>
<keyword evidence="6" id="KW-0732">Signal</keyword>
<reference evidence="8" key="1">
    <citation type="submission" date="2015-11" db="EMBL/GenBank/DDBJ databases">
        <title>De novo transcriptome assembly of four potential Pierce s Disease insect vectors from Arizona vineyards.</title>
        <authorList>
            <person name="Tassone E.E."/>
        </authorList>
    </citation>
    <scope>NUCLEOTIDE SEQUENCE</scope>
</reference>
<name>A0A1B6M3B0_9HEMI</name>
<feature type="signal peptide" evidence="6">
    <location>
        <begin position="1"/>
        <end position="19"/>
    </location>
</feature>
<evidence type="ECO:0000256" key="4">
    <source>
        <dbReference type="ARBA" id="ARBA00022801"/>
    </source>
</evidence>
<dbReference type="PRINTS" id="PR00792">
    <property type="entry name" value="PEPSIN"/>
</dbReference>
<proteinExistence type="inferred from homology"/>
<evidence type="ECO:0000256" key="1">
    <source>
        <dbReference type="ARBA" id="ARBA00007447"/>
    </source>
</evidence>
<keyword evidence="4" id="KW-0378">Hydrolase</keyword>
<evidence type="ECO:0000313" key="8">
    <source>
        <dbReference type="EMBL" id="JAT30380.1"/>
    </source>
</evidence>
<keyword evidence="2" id="KW-0645">Protease</keyword>
<dbReference type="PROSITE" id="PS51767">
    <property type="entry name" value="PEPTIDASE_A1"/>
    <property type="match status" value="1"/>
</dbReference>
<feature type="domain" description="Peptidase A1" evidence="7">
    <location>
        <begin position="69"/>
        <end position="351"/>
    </location>
</feature>
<dbReference type="GO" id="GO:0006508">
    <property type="term" value="P:proteolysis"/>
    <property type="evidence" value="ECO:0007669"/>
    <property type="project" value="UniProtKB-KW"/>
</dbReference>
<keyword evidence="3" id="KW-0064">Aspartyl protease</keyword>
<protein>
    <recommendedName>
        <fullName evidence="7">Peptidase A1 domain-containing protein</fullName>
    </recommendedName>
</protein>
<comment type="similarity">
    <text evidence="1">Belongs to the peptidase A1 family.</text>
</comment>
<dbReference type="Pfam" id="PF00026">
    <property type="entry name" value="Asp"/>
    <property type="match status" value="1"/>
</dbReference>
<evidence type="ECO:0000259" key="7">
    <source>
        <dbReference type="PROSITE" id="PS51767"/>
    </source>
</evidence>
<accession>A0A1B6M3B0</accession>
<dbReference type="GO" id="GO:0004190">
    <property type="term" value="F:aspartic-type endopeptidase activity"/>
    <property type="evidence" value="ECO:0007669"/>
    <property type="project" value="UniProtKB-KW"/>
</dbReference>
<evidence type="ECO:0000256" key="3">
    <source>
        <dbReference type="ARBA" id="ARBA00022750"/>
    </source>
</evidence>
<gene>
    <name evidence="8" type="ORF">g.25080</name>
</gene>
<dbReference type="EMBL" id="GEBQ01009597">
    <property type="protein sequence ID" value="JAT30380.1"/>
    <property type="molecule type" value="Transcribed_RNA"/>
</dbReference>
<dbReference type="InterPro" id="IPR033121">
    <property type="entry name" value="PEPTIDASE_A1"/>
</dbReference>
<sequence>MYFISFLLAVCSILGAVAPTFRDAEEGLLSFSLRKRQPVTLEHLRKHVETLGKKNRGHISLKSYQDMYYYGPITIGTPPQTLLVDFDTGSADLWVLSKKICDSNPNYCKGHQPYNNQESETYQKNGKSFKIVYGSGQVAGFVSQDNMQLGGLLVKGQEFGEATDIDPDTASMVSDGILGLAYVSLSAIGTNPPFVNLIEQGKLKDPVFAFYLNKDEPSSADKGNTGAELVLGGVDPNHYYGDFIFTPVTNQSYWLINIDGVYFKDKVIYGAYPATPDSGTSLIYGPSFAFSPINEAIGSKIVNGLYVVDCSKISTFPDVFFSISSKHLVMQAEDYIMRVEDNNKSVFCISV</sequence>
<organism evidence="8">
    <name type="scientific">Graphocephala atropunctata</name>
    <dbReference type="NCBI Taxonomy" id="36148"/>
    <lineage>
        <taxon>Eukaryota</taxon>
        <taxon>Metazoa</taxon>
        <taxon>Ecdysozoa</taxon>
        <taxon>Arthropoda</taxon>
        <taxon>Hexapoda</taxon>
        <taxon>Insecta</taxon>
        <taxon>Pterygota</taxon>
        <taxon>Neoptera</taxon>
        <taxon>Paraneoptera</taxon>
        <taxon>Hemiptera</taxon>
        <taxon>Auchenorrhyncha</taxon>
        <taxon>Membracoidea</taxon>
        <taxon>Cicadellidae</taxon>
        <taxon>Cicadellinae</taxon>
        <taxon>Cicadellini</taxon>
        <taxon>Graphocephala</taxon>
    </lineage>
</organism>